<sequence>MICCGAYTLQRKNHHRSYINQMLTSGGMKIGFYINRKIRGLEKKFPFKPITASRDDRAYPISDNHQLAADHHLPSLAKLRPVRGSGIDNNQPPKLKKTKEQVPIKTSKFRPIA</sequence>
<organism evidence="2">
    <name type="scientific">Eucalyptus grandis</name>
    <name type="common">Flooded gum</name>
    <dbReference type="NCBI Taxonomy" id="71139"/>
    <lineage>
        <taxon>Eukaryota</taxon>
        <taxon>Viridiplantae</taxon>
        <taxon>Streptophyta</taxon>
        <taxon>Embryophyta</taxon>
        <taxon>Tracheophyta</taxon>
        <taxon>Spermatophyta</taxon>
        <taxon>Magnoliopsida</taxon>
        <taxon>eudicotyledons</taxon>
        <taxon>Gunneridae</taxon>
        <taxon>Pentapetalae</taxon>
        <taxon>rosids</taxon>
        <taxon>malvids</taxon>
        <taxon>Myrtales</taxon>
        <taxon>Myrtaceae</taxon>
        <taxon>Myrtoideae</taxon>
        <taxon>Eucalypteae</taxon>
        <taxon>Eucalyptus</taxon>
    </lineage>
</organism>
<name>A0A059BNV6_EUCGR</name>
<proteinExistence type="predicted"/>
<gene>
    <name evidence="2" type="ORF">EUGRSUZ_F01519</name>
</gene>
<evidence type="ECO:0000313" key="2">
    <source>
        <dbReference type="EMBL" id="KCW67788.1"/>
    </source>
</evidence>
<feature type="region of interest" description="Disordered" evidence="1">
    <location>
        <begin position="81"/>
        <end position="113"/>
    </location>
</feature>
<accession>A0A059BNV6</accession>
<dbReference type="InParanoid" id="A0A059BNV6"/>
<protein>
    <submittedName>
        <fullName evidence="2">Uncharacterized protein</fullName>
    </submittedName>
</protein>
<dbReference type="AlphaFoldDB" id="A0A059BNV6"/>
<reference evidence="2" key="1">
    <citation type="submission" date="2013-07" db="EMBL/GenBank/DDBJ databases">
        <title>The genome of Eucalyptus grandis.</title>
        <authorList>
            <person name="Schmutz J."/>
            <person name="Hayes R."/>
            <person name="Myburg A."/>
            <person name="Tuskan G."/>
            <person name="Grattapaglia D."/>
            <person name="Rokhsar D.S."/>
        </authorList>
    </citation>
    <scope>NUCLEOTIDE SEQUENCE</scope>
    <source>
        <tissue evidence="2">Leaf extractions</tissue>
    </source>
</reference>
<evidence type="ECO:0000256" key="1">
    <source>
        <dbReference type="SAM" id="MobiDB-lite"/>
    </source>
</evidence>
<dbReference type="Gramene" id="KCW67788">
    <property type="protein sequence ID" value="KCW67788"/>
    <property type="gene ID" value="EUGRSUZ_F01519"/>
</dbReference>
<dbReference type="EMBL" id="KK198758">
    <property type="protein sequence ID" value="KCW67788.1"/>
    <property type="molecule type" value="Genomic_DNA"/>
</dbReference>